<protein>
    <submittedName>
        <fullName evidence="2">DUF1998 domain-containing protein</fullName>
    </submittedName>
</protein>
<keyword evidence="3" id="KW-1185">Reference proteome</keyword>
<proteinExistence type="predicted"/>
<reference evidence="2 3" key="1">
    <citation type="journal article" date="2019" name="Int. J. Syst. Evol. Microbiol.">
        <title>The Global Catalogue of Microorganisms (GCM) 10K type strain sequencing project: providing services to taxonomists for standard genome sequencing and annotation.</title>
        <authorList>
            <consortium name="The Broad Institute Genomics Platform"/>
            <consortium name="The Broad Institute Genome Sequencing Center for Infectious Disease"/>
            <person name="Wu L."/>
            <person name="Ma J."/>
        </authorList>
    </citation>
    <scope>NUCLEOTIDE SEQUENCE [LARGE SCALE GENOMIC DNA]</scope>
    <source>
        <strain evidence="2 3">JCM 14900</strain>
    </source>
</reference>
<feature type="domain" description="MrfA-like Zn-binding" evidence="1">
    <location>
        <begin position="456"/>
        <end position="553"/>
    </location>
</feature>
<dbReference type="EMBL" id="BAAAOF010000009">
    <property type="protein sequence ID" value="GAA1941627.1"/>
    <property type="molecule type" value="Genomic_DNA"/>
</dbReference>
<name>A0ABN2Q1Q1_9MICO</name>
<organism evidence="2 3">
    <name type="scientific">Microbacterium aoyamense</name>
    <dbReference type="NCBI Taxonomy" id="344166"/>
    <lineage>
        <taxon>Bacteria</taxon>
        <taxon>Bacillati</taxon>
        <taxon>Actinomycetota</taxon>
        <taxon>Actinomycetes</taxon>
        <taxon>Micrococcales</taxon>
        <taxon>Microbacteriaceae</taxon>
        <taxon>Microbacterium</taxon>
    </lineage>
</organism>
<evidence type="ECO:0000313" key="2">
    <source>
        <dbReference type="EMBL" id="GAA1941627.1"/>
    </source>
</evidence>
<dbReference type="InterPro" id="IPR047721">
    <property type="entry name" value="DrmB"/>
</dbReference>
<evidence type="ECO:0000313" key="3">
    <source>
        <dbReference type="Proteomes" id="UP001501343"/>
    </source>
</evidence>
<dbReference type="NCBIfam" id="NF038324">
    <property type="entry name" value="DrmB_fam"/>
    <property type="match status" value="1"/>
</dbReference>
<accession>A0ABN2Q1Q1</accession>
<dbReference type="Pfam" id="PF09369">
    <property type="entry name" value="MZB"/>
    <property type="match status" value="1"/>
</dbReference>
<evidence type="ECO:0000259" key="1">
    <source>
        <dbReference type="Pfam" id="PF09369"/>
    </source>
</evidence>
<sequence>MAEVQVKTVRASETVSPYGPGAIVDILGQSFMVPTGDKWPPSKLRRAVRSDRLAEALGVDDLWAAPTTHTPEDQKTPGLEFERFPAWLFCQGCRRMIKWTRSLETGGLPHCQEAACDGRLVPMRFVAVCTSNSHIADVPWVEWMHRSADGDCKADDKLKFESAEGRAEGLSSLQVRCERCGHRRTLGELRRDVLSVEGFTCRGKQPWERDWGVCGKPIDPQQRGATSLHFSDTMSAIDIPAVESRSEQDLEAIRSHVFFTALRGATDLAQRDMLAGQISLDTGIPVADVIAAAQPPAAPGDVDVRATRSGLQADEYEAFIAAVAGTAPVEGFHTRPARLPRGRGDASDGLAALITDIVLVDRLRDVRAVLGFRRYTPDAELKAAVPFTAHERKWLPAVEGYGEGVFLRFDPDAVAAWAAQEEVQRRGEALLTHQNASILGNRLHVVSPEYVLLHTFAHLLMRELAFGSGYTAASIRERIYCESDGDYGVFIYTTSSDIEGTLGGLVRQGEPRHLGSAIIRALEQAAWCPNDPVCIESEPQSIDGLNLAACHACSLASETSCESQNLLLDRALIVGSESVRGYFEDVLAAILGQRI</sequence>
<gene>
    <name evidence="2" type="ORF">GCM10009775_36760</name>
</gene>
<comment type="caution">
    <text evidence="2">The sequence shown here is derived from an EMBL/GenBank/DDBJ whole genome shotgun (WGS) entry which is preliminary data.</text>
</comment>
<dbReference type="Proteomes" id="UP001501343">
    <property type="component" value="Unassembled WGS sequence"/>
</dbReference>
<dbReference type="RefSeq" id="WP_248151794.1">
    <property type="nucleotide sequence ID" value="NZ_BAAAOF010000009.1"/>
</dbReference>
<dbReference type="InterPro" id="IPR018973">
    <property type="entry name" value="MZB"/>
</dbReference>